<protein>
    <submittedName>
        <fullName evidence="1">Uncharacterized protein</fullName>
    </submittedName>
</protein>
<evidence type="ECO:0000313" key="2">
    <source>
        <dbReference type="Proteomes" id="UP000011082"/>
    </source>
</evidence>
<dbReference type="GeneID" id="19881347"/>
<evidence type="ECO:0000313" key="1">
    <source>
        <dbReference type="EMBL" id="ELA42231.1"/>
    </source>
</evidence>
<reference evidence="2" key="1">
    <citation type="submission" date="2011-05" db="EMBL/GenBank/DDBJ databases">
        <title>The genome sequence of Vittaforma corneae strain ATCC 50505.</title>
        <authorList>
            <consortium name="The Broad Institute Genome Sequencing Platform"/>
            <person name="Cuomo C."/>
            <person name="Didier E."/>
            <person name="Bowers L."/>
            <person name="Young S.K."/>
            <person name="Zeng Q."/>
            <person name="Gargeya S."/>
            <person name="Fitzgerald M."/>
            <person name="Haas B."/>
            <person name="Abouelleil A."/>
            <person name="Alvarado L."/>
            <person name="Arachchi H.M."/>
            <person name="Berlin A."/>
            <person name="Chapman S.B."/>
            <person name="Gearin G."/>
            <person name="Goldberg J."/>
            <person name="Griggs A."/>
            <person name="Gujja S."/>
            <person name="Hansen M."/>
            <person name="Heiman D."/>
            <person name="Howarth C."/>
            <person name="Larimer J."/>
            <person name="Lui A."/>
            <person name="MacDonald P.J.P."/>
            <person name="McCowen C."/>
            <person name="Montmayeur A."/>
            <person name="Murphy C."/>
            <person name="Neiman D."/>
            <person name="Pearson M."/>
            <person name="Priest M."/>
            <person name="Roberts A."/>
            <person name="Saif S."/>
            <person name="Shea T."/>
            <person name="Sisk P."/>
            <person name="Stolte C."/>
            <person name="Sykes S."/>
            <person name="Wortman J."/>
            <person name="Nusbaum C."/>
            <person name="Birren B."/>
        </authorList>
    </citation>
    <scope>NUCLEOTIDE SEQUENCE [LARGE SCALE GENOMIC DNA]</scope>
    <source>
        <strain evidence="2">ATCC 50505</strain>
    </source>
</reference>
<dbReference type="RefSeq" id="XP_007604082.1">
    <property type="nucleotide sequence ID" value="XM_007604020.1"/>
</dbReference>
<dbReference type="HOGENOM" id="CLU_1511758_0_0_1"/>
<dbReference type="Proteomes" id="UP000011082">
    <property type="component" value="Unassembled WGS sequence"/>
</dbReference>
<sequence>MKYKDVSDIDKILKDVSIFLKGHVPFEGLFTVNREMYYKLVAFLKIYTLWEFIKVNKADAFISEDSNTEHSISYSSSIDNRLMSEEEKMNQMAAYTEKCEEEMESLNDFISKDELNEISEQYLLKALNLKVFEIQEDNQTVSETPDNTNEEADQRRKLTILKRQEGEVTYFSKVLVEE</sequence>
<dbReference type="VEuPathDB" id="MicrosporidiaDB:VICG_00630"/>
<name>L2GN29_VITCO</name>
<dbReference type="InParanoid" id="L2GN29"/>
<keyword evidence="2" id="KW-1185">Reference proteome</keyword>
<dbReference type="AlphaFoldDB" id="L2GN29"/>
<accession>L2GN29</accession>
<organism evidence="1 2">
    <name type="scientific">Vittaforma corneae (strain ATCC 50505)</name>
    <name type="common">Microsporidian parasite</name>
    <name type="synonym">Nosema corneum</name>
    <dbReference type="NCBI Taxonomy" id="993615"/>
    <lineage>
        <taxon>Eukaryota</taxon>
        <taxon>Fungi</taxon>
        <taxon>Fungi incertae sedis</taxon>
        <taxon>Microsporidia</taxon>
        <taxon>Nosematidae</taxon>
        <taxon>Vittaforma</taxon>
    </lineage>
</organism>
<gene>
    <name evidence="1" type="ORF">VICG_00630</name>
</gene>
<dbReference type="EMBL" id="JH370133">
    <property type="protein sequence ID" value="ELA42231.1"/>
    <property type="molecule type" value="Genomic_DNA"/>
</dbReference>
<proteinExistence type="predicted"/>